<evidence type="ECO:0000313" key="2">
    <source>
        <dbReference type="Proteomes" id="UP000433406"/>
    </source>
</evidence>
<reference evidence="1 2" key="1">
    <citation type="submission" date="2019-10" db="EMBL/GenBank/DDBJ databases">
        <title>Nocardioides novel species isolated from the excrement of Marmot.</title>
        <authorList>
            <person name="Zhang G."/>
        </authorList>
    </citation>
    <scope>NUCLEOTIDE SEQUENCE [LARGE SCALE GENOMIC DNA]</scope>
    <source>
        <strain evidence="2">zg-579</strain>
    </source>
</reference>
<dbReference type="EMBL" id="WLCI01000011">
    <property type="protein sequence ID" value="MTB95591.1"/>
    <property type="molecule type" value="Genomic_DNA"/>
</dbReference>
<keyword evidence="2" id="KW-1185">Reference proteome</keyword>
<dbReference type="Proteomes" id="UP000433406">
    <property type="component" value="Unassembled WGS sequence"/>
</dbReference>
<gene>
    <name evidence="1" type="ORF">GGQ22_10885</name>
</gene>
<dbReference type="RefSeq" id="WP_154611978.1">
    <property type="nucleotide sequence ID" value="NZ_CP053660.1"/>
</dbReference>
<organism evidence="1 2">
    <name type="scientific">Nocardioides marmotae</name>
    <dbReference type="NCBI Taxonomy" id="2663857"/>
    <lineage>
        <taxon>Bacteria</taxon>
        <taxon>Bacillati</taxon>
        <taxon>Actinomycetota</taxon>
        <taxon>Actinomycetes</taxon>
        <taxon>Propionibacteriales</taxon>
        <taxon>Nocardioidaceae</taxon>
        <taxon>Nocardioides</taxon>
    </lineage>
</organism>
<name>A0A6I3JBY4_9ACTN</name>
<comment type="caution">
    <text evidence="1">The sequence shown here is derived from an EMBL/GenBank/DDBJ whole genome shotgun (WGS) entry which is preliminary data.</text>
</comment>
<evidence type="ECO:0000313" key="1">
    <source>
        <dbReference type="EMBL" id="MTB95591.1"/>
    </source>
</evidence>
<proteinExistence type="predicted"/>
<sequence length="156" mass="16322">MTPQNTTASATTDRPVAVRRAVRLLWVLVGLAVLTTVLGVLLRDELLDSWSAGHPVAADIQQPAFVPVAVVLLIVFVCLVATLIPFFLVGTGWARQSLAATVVMAALATVAGLRTDPPAPFVVAAVVSLVVDVAILVLLWSPATNAYVRGRDTSAS</sequence>
<dbReference type="AlphaFoldDB" id="A0A6I3JBY4"/>
<accession>A0A6I3JBY4</accession>
<protein>
    <submittedName>
        <fullName evidence="1">Uncharacterized protein</fullName>
    </submittedName>
</protein>